<dbReference type="EMBL" id="JBDJAW010000008">
    <property type="protein sequence ID" value="MEN3536016.1"/>
    <property type="molecule type" value="Genomic_DNA"/>
</dbReference>
<comment type="caution">
    <text evidence="2">The sequence shown here is derived from an EMBL/GenBank/DDBJ whole genome shotgun (WGS) entry which is preliminary data.</text>
</comment>
<feature type="transmembrane region" description="Helical" evidence="1">
    <location>
        <begin position="96"/>
        <end position="116"/>
    </location>
</feature>
<dbReference type="Proteomes" id="UP001447516">
    <property type="component" value="Unassembled WGS sequence"/>
</dbReference>
<accession>A0ABV0AN78</accession>
<evidence type="ECO:0000256" key="1">
    <source>
        <dbReference type="SAM" id="Phobius"/>
    </source>
</evidence>
<feature type="transmembrane region" description="Helical" evidence="1">
    <location>
        <begin position="122"/>
        <end position="147"/>
    </location>
</feature>
<evidence type="ECO:0000313" key="3">
    <source>
        <dbReference type="Proteomes" id="UP001447516"/>
    </source>
</evidence>
<keyword evidence="1" id="KW-0472">Membrane</keyword>
<evidence type="ECO:0000313" key="2">
    <source>
        <dbReference type="EMBL" id="MEN3536016.1"/>
    </source>
</evidence>
<feature type="transmembrane region" description="Helical" evidence="1">
    <location>
        <begin position="23"/>
        <end position="44"/>
    </location>
</feature>
<sequence length="149" mass="15759">MVAPFQNVAPAVDTSPPNRRRAVVARLTLWILFGVIIGLMPLVFDTLRATLSVQGFSVITTLARGQLFISSAAMSAGAMGELFFSSSTRRGDMLQVIAGFFCLLCCLANSVAYTQVPVAQPAAIVTLSLIFFPLTILASGICIGMTAGR</sequence>
<keyword evidence="1" id="KW-0812">Transmembrane</keyword>
<reference evidence="2 3" key="1">
    <citation type="submission" date="2024-05" db="EMBL/GenBank/DDBJ databases">
        <title>Microbispora sp.ZYX-F-249.</title>
        <authorList>
            <person name="Xie H."/>
        </authorList>
    </citation>
    <scope>NUCLEOTIDE SEQUENCE [LARGE SCALE GENOMIC DNA]</scope>
    <source>
        <strain evidence="2 3">ZYX-F-249</strain>
    </source>
</reference>
<keyword evidence="3" id="KW-1185">Reference proteome</keyword>
<proteinExistence type="predicted"/>
<protein>
    <submittedName>
        <fullName evidence="2">Uncharacterized protein</fullName>
    </submittedName>
</protein>
<keyword evidence="1" id="KW-1133">Transmembrane helix</keyword>
<gene>
    <name evidence="2" type="ORF">AAH991_12945</name>
</gene>
<feature type="transmembrane region" description="Helical" evidence="1">
    <location>
        <begin position="64"/>
        <end position="84"/>
    </location>
</feature>
<organism evidence="2 3">
    <name type="scientific">Microbispora maris</name>
    <dbReference type="NCBI Taxonomy" id="3144104"/>
    <lineage>
        <taxon>Bacteria</taxon>
        <taxon>Bacillati</taxon>
        <taxon>Actinomycetota</taxon>
        <taxon>Actinomycetes</taxon>
        <taxon>Streptosporangiales</taxon>
        <taxon>Streptosporangiaceae</taxon>
        <taxon>Microbispora</taxon>
    </lineage>
</organism>
<name>A0ABV0AN78_9ACTN</name>